<evidence type="ECO:0000259" key="18">
    <source>
        <dbReference type="PROSITE" id="PS50262"/>
    </source>
</evidence>
<dbReference type="GO" id="GO:0032870">
    <property type="term" value="P:cellular response to hormone stimulus"/>
    <property type="evidence" value="ECO:0007669"/>
    <property type="project" value="UniProtKB-ARBA"/>
</dbReference>
<dbReference type="STRING" id="113540.ENSSFOP00015036818"/>
<dbReference type="InterPro" id="IPR017452">
    <property type="entry name" value="GPCR_Rhodpsn_7TM"/>
</dbReference>
<dbReference type="FunFam" id="1.20.1070.10:FF:000125">
    <property type="entry name" value="growth hormone secretagogue receptor type 1"/>
    <property type="match status" value="1"/>
</dbReference>
<keyword evidence="4 15" id="KW-0812">Transmembrane</keyword>
<keyword evidence="11 15" id="KW-0807">Transducer</keyword>
<dbReference type="SUPFAM" id="SSF81321">
    <property type="entry name" value="Family A G protein-coupled receptor-like"/>
    <property type="match status" value="1"/>
</dbReference>
<dbReference type="EMBL" id="JARO02002378">
    <property type="protein sequence ID" value="KPP72810.1"/>
    <property type="molecule type" value="Genomic_DNA"/>
</dbReference>
<dbReference type="InterPro" id="IPR003905">
    <property type="entry name" value="GHS-R/MTLR"/>
</dbReference>
<dbReference type="Proteomes" id="UP000034805">
    <property type="component" value="Unassembled WGS sequence"/>
</dbReference>
<keyword evidence="8" id="KW-1015">Disulfide bond</keyword>
<dbReference type="Gene3D" id="1.20.1070.10">
    <property type="entry name" value="Rhodopsin 7-helix transmembrane proteins"/>
    <property type="match status" value="1"/>
</dbReference>
<feature type="region of interest" description="Disordered" evidence="16">
    <location>
        <begin position="363"/>
        <end position="393"/>
    </location>
</feature>
<protein>
    <recommendedName>
        <fullName evidence="2">Growth hormone secretagogue receptor type 1</fullName>
    </recommendedName>
    <alternativeName>
        <fullName evidence="13">GH-releasing peptide receptor</fullName>
    </alternativeName>
    <alternativeName>
        <fullName evidence="12">Ghrelin receptor</fullName>
    </alternativeName>
</protein>
<sequence length="393" mass="45150">DHYHYEDSLFPTSTLIPVTVICLLLFLVGVTGNAMTILIIQHFKDMKTTTNLYLSSMAVSDLVIFLSLPFDLYRLWKYTPWVFGELVCRLSHYINEGCTYATILHITALSVERYLAICFPLKAKVLATKQRVKFVILAMWGFALLSATPVIFLVGVEYDNDTHLDDSTRQCKPTRYAIASGLLHTTIWVSTVYFFCPMFCLIFLYGSIGRKLWRSKGDLQGPSAMGRKRSHKQTIKILAVVVLAFAICWLPFHVGRNLFTHVDDYFGAKLSQDFNVASMVLFYLSASINPILYNVMSRKYRAAAWQLFFRHRHRRRRHRNQVLRAEQKHPLSQEDAHTCQESFVVVYDEGNTPCPHLQDCRKEEGWGKEAQDGEDLSNEKGERLRGMGLPVDE</sequence>
<name>A0A0P7VCC4_SCLFO</name>
<feature type="transmembrane region" description="Helical" evidence="17">
    <location>
        <begin position="132"/>
        <end position="156"/>
    </location>
</feature>
<feature type="transmembrane region" description="Helical" evidence="17">
    <location>
        <begin position="90"/>
        <end position="111"/>
    </location>
</feature>
<keyword evidence="6 15" id="KW-0297">G-protein coupled receptor</keyword>
<evidence type="ECO:0000256" key="14">
    <source>
        <dbReference type="ARBA" id="ARBA00056988"/>
    </source>
</evidence>
<accession>A0A0P7VCC4</accession>
<dbReference type="PANTHER" id="PTHR24243">
    <property type="entry name" value="G-PROTEIN COUPLED RECEPTOR"/>
    <property type="match status" value="1"/>
</dbReference>
<keyword evidence="5 17" id="KW-1133">Transmembrane helix</keyword>
<dbReference type="CDD" id="cd15132">
    <property type="entry name" value="7tmA_motilin_R"/>
    <property type="match status" value="1"/>
</dbReference>
<dbReference type="GO" id="GO:0008528">
    <property type="term" value="F:G protein-coupled peptide receptor activity"/>
    <property type="evidence" value="ECO:0007669"/>
    <property type="project" value="TreeGrafter"/>
</dbReference>
<evidence type="ECO:0000256" key="12">
    <source>
        <dbReference type="ARBA" id="ARBA00032291"/>
    </source>
</evidence>
<evidence type="ECO:0000256" key="2">
    <source>
        <dbReference type="ARBA" id="ARBA00018726"/>
    </source>
</evidence>
<dbReference type="PROSITE" id="PS50262">
    <property type="entry name" value="G_PROTEIN_RECEP_F1_2"/>
    <property type="match status" value="1"/>
</dbReference>
<organism evidence="19 20">
    <name type="scientific">Scleropages formosus</name>
    <name type="common">Asian bonytongue</name>
    <name type="synonym">Osteoglossum formosum</name>
    <dbReference type="NCBI Taxonomy" id="113540"/>
    <lineage>
        <taxon>Eukaryota</taxon>
        <taxon>Metazoa</taxon>
        <taxon>Chordata</taxon>
        <taxon>Craniata</taxon>
        <taxon>Vertebrata</taxon>
        <taxon>Euteleostomi</taxon>
        <taxon>Actinopterygii</taxon>
        <taxon>Neopterygii</taxon>
        <taxon>Teleostei</taxon>
        <taxon>Osteoglossocephala</taxon>
        <taxon>Osteoglossomorpha</taxon>
        <taxon>Osteoglossiformes</taxon>
        <taxon>Osteoglossidae</taxon>
        <taxon>Scleropages</taxon>
    </lineage>
</organism>
<evidence type="ECO:0000256" key="1">
    <source>
        <dbReference type="ARBA" id="ARBA00004651"/>
    </source>
</evidence>
<evidence type="ECO:0000256" key="15">
    <source>
        <dbReference type="RuleBase" id="RU000688"/>
    </source>
</evidence>
<dbReference type="PROSITE" id="PS00237">
    <property type="entry name" value="G_PROTEIN_RECEP_F1_1"/>
    <property type="match status" value="1"/>
</dbReference>
<keyword evidence="10" id="KW-0325">Glycoprotein</keyword>
<dbReference type="GO" id="GO:0005886">
    <property type="term" value="C:plasma membrane"/>
    <property type="evidence" value="ECO:0007669"/>
    <property type="project" value="UniProtKB-SubCell"/>
</dbReference>
<evidence type="ECO:0000256" key="10">
    <source>
        <dbReference type="ARBA" id="ARBA00023180"/>
    </source>
</evidence>
<evidence type="ECO:0000256" key="16">
    <source>
        <dbReference type="SAM" id="MobiDB-lite"/>
    </source>
</evidence>
<gene>
    <name evidence="19" type="ORF">Z043_108158</name>
</gene>
<evidence type="ECO:0000256" key="7">
    <source>
        <dbReference type="ARBA" id="ARBA00023136"/>
    </source>
</evidence>
<evidence type="ECO:0000256" key="4">
    <source>
        <dbReference type="ARBA" id="ARBA00022692"/>
    </source>
</evidence>
<feature type="non-terminal residue" evidence="19">
    <location>
        <position position="1"/>
    </location>
</feature>
<reference evidence="19 20" key="1">
    <citation type="submission" date="2015-08" db="EMBL/GenBank/DDBJ databases">
        <title>The genome of the Asian arowana (Scleropages formosus).</title>
        <authorList>
            <person name="Tan M.H."/>
            <person name="Gan H.M."/>
            <person name="Croft L.J."/>
            <person name="Austin C.M."/>
        </authorList>
    </citation>
    <scope>NUCLEOTIDE SEQUENCE [LARGE SCALE GENOMIC DNA]</scope>
    <source>
        <strain evidence="19">Aro1</strain>
    </source>
</reference>
<keyword evidence="3" id="KW-1003">Cell membrane</keyword>
<evidence type="ECO:0000256" key="9">
    <source>
        <dbReference type="ARBA" id="ARBA00023170"/>
    </source>
</evidence>
<evidence type="ECO:0000313" key="19">
    <source>
        <dbReference type="EMBL" id="KPP72810.1"/>
    </source>
</evidence>
<evidence type="ECO:0000256" key="11">
    <source>
        <dbReference type="ARBA" id="ARBA00023224"/>
    </source>
</evidence>
<feature type="transmembrane region" description="Helical" evidence="17">
    <location>
        <begin position="176"/>
        <end position="206"/>
    </location>
</feature>
<comment type="similarity">
    <text evidence="15">Belongs to the G-protein coupled receptor 1 family.</text>
</comment>
<evidence type="ECO:0000256" key="13">
    <source>
        <dbReference type="ARBA" id="ARBA00033151"/>
    </source>
</evidence>
<feature type="compositionally biased region" description="Basic and acidic residues" evidence="16">
    <location>
        <begin position="363"/>
        <end position="385"/>
    </location>
</feature>
<comment type="function">
    <text evidence="14">Receptor for ghrelin, coupled to G-alpha-11 proteins. Stimulates growth hormone secretion. Also binds other growth hormone releasing peptides (GHRP) (e.g. Met-enkephalin and GHRP-6) as well as non-peptide, low molecular weight secretagogues (e.g. L-692,429, MK-0677, adenosine).</text>
</comment>
<keyword evidence="9 15" id="KW-0675">Receptor</keyword>
<feature type="transmembrane region" description="Helical" evidence="17">
    <location>
        <begin position="15"/>
        <end position="40"/>
    </location>
</feature>
<evidence type="ECO:0000313" key="20">
    <source>
        <dbReference type="Proteomes" id="UP000034805"/>
    </source>
</evidence>
<feature type="transmembrane region" description="Helical" evidence="17">
    <location>
        <begin position="235"/>
        <end position="254"/>
    </location>
</feature>
<evidence type="ECO:0000256" key="17">
    <source>
        <dbReference type="SAM" id="Phobius"/>
    </source>
</evidence>
<dbReference type="InterPro" id="IPR000276">
    <property type="entry name" value="GPCR_Rhodpsn"/>
</dbReference>
<dbReference type="AlphaFoldDB" id="A0A0P7VCC4"/>
<comment type="caution">
    <text evidence="19">The sequence shown here is derived from an EMBL/GenBank/DDBJ whole genome shotgun (WGS) entry which is preliminary data.</text>
</comment>
<evidence type="ECO:0000256" key="8">
    <source>
        <dbReference type="ARBA" id="ARBA00023157"/>
    </source>
</evidence>
<dbReference type="Pfam" id="PF00001">
    <property type="entry name" value="7tm_1"/>
    <property type="match status" value="1"/>
</dbReference>
<proteinExistence type="inferred from homology"/>
<feature type="domain" description="G-protein coupled receptors family 1 profile" evidence="18">
    <location>
        <begin position="32"/>
        <end position="293"/>
    </location>
</feature>
<evidence type="ECO:0000256" key="6">
    <source>
        <dbReference type="ARBA" id="ARBA00023040"/>
    </source>
</evidence>
<comment type="subcellular location">
    <subcellularLocation>
        <location evidence="1">Cell membrane</location>
        <topology evidence="1">Multi-pass membrane protein</topology>
    </subcellularLocation>
</comment>
<evidence type="ECO:0000256" key="5">
    <source>
        <dbReference type="ARBA" id="ARBA00022989"/>
    </source>
</evidence>
<feature type="transmembrane region" description="Helical" evidence="17">
    <location>
        <begin position="52"/>
        <end position="70"/>
    </location>
</feature>
<dbReference type="PRINTS" id="PR00237">
    <property type="entry name" value="GPCRRHODOPSN"/>
</dbReference>
<evidence type="ECO:0000256" key="3">
    <source>
        <dbReference type="ARBA" id="ARBA00022475"/>
    </source>
</evidence>
<feature type="transmembrane region" description="Helical" evidence="17">
    <location>
        <begin position="274"/>
        <end position="293"/>
    </location>
</feature>
<dbReference type="PANTHER" id="PTHR24243:SF3">
    <property type="entry name" value="MOTILIN RECEPTOR"/>
    <property type="match status" value="1"/>
</dbReference>
<dbReference type="PRINTS" id="PR01417">
    <property type="entry name" value="GHSRECEPTOR"/>
</dbReference>
<keyword evidence="7 17" id="KW-0472">Membrane</keyword>